<evidence type="ECO:0000313" key="4">
    <source>
        <dbReference type="Proteomes" id="UP000054314"/>
    </source>
</evidence>
<dbReference type="InterPro" id="IPR048576">
    <property type="entry name" value="Rv2175c_wHTH"/>
</dbReference>
<dbReference type="Pfam" id="PF18367">
    <property type="entry name" value="Rv2175c_C"/>
    <property type="match status" value="1"/>
</dbReference>
<dbReference type="Pfam" id="PF21531">
    <property type="entry name" value="Rv2175c_wHTH"/>
    <property type="match status" value="1"/>
</dbReference>
<evidence type="ECO:0000259" key="1">
    <source>
        <dbReference type="Pfam" id="PF18367"/>
    </source>
</evidence>
<dbReference type="AlphaFoldDB" id="A0A0A0BZR2"/>
<sequence>MAVVTHHDSLVGQWLTLPDAADLLGTDVGKVRRLVQERRVVAVRRGERNVLSIPADFLRAGADGRREVVPALAGTLTLLADAHLSDAEAITWLFTPDPSLAVLGDDAHPVSTPMDALAAGHKTEIRRRAQAEAF</sequence>
<keyword evidence="4" id="KW-1185">Reference proteome</keyword>
<evidence type="ECO:0000259" key="2">
    <source>
        <dbReference type="Pfam" id="PF21531"/>
    </source>
</evidence>
<dbReference type="EMBL" id="AXCZ01000061">
    <property type="protein sequence ID" value="KGM13172.1"/>
    <property type="molecule type" value="Genomic_DNA"/>
</dbReference>
<feature type="domain" description="Rv2175c C-terminal" evidence="1">
    <location>
        <begin position="69"/>
        <end position="133"/>
    </location>
</feature>
<name>A0A0A0BZR2_9CELL</name>
<dbReference type="GO" id="GO:0003677">
    <property type="term" value="F:DNA binding"/>
    <property type="evidence" value="ECO:0007669"/>
    <property type="project" value="InterPro"/>
</dbReference>
<proteinExistence type="predicted"/>
<gene>
    <name evidence="3" type="ORF">N869_15660</name>
</gene>
<protein>
    <submittedName>
        <fullName evidence="3">Transcriptional regulator</fullName>
    </submittedName>
</protein>
<feature type="domain" description="DNA-binding protein Rv2175c wHTH" evidence="2">
    <location>
        <begin position="13"/>
        <end position="58"/>
    </location>
</feature>
<comment type="caution">
    <text evidence="3">The sequence shown here is derived from an EMBL/GenBank/DDBJ whole genome shotgun (WGS) entry which is preliminary data.</text>
</comment>
<dbReference type="Proteomes" id="UP000054314">
    <property type="component" value="Unassembled WGS sequence"/>
</dbReference>
<reference evidence="3 4" key="1">
    <citation type="submission" date="2013-08" db="EMBL/GenBank/DDBJ databases">
        <title>Genome sequencing of Cellulomonas bogoriensis 69B4.</title>
        <authorList>
            <person name="Chen F."/>
            <person name="Li Y."/>
            <person name="Wang G."/>
        </authorList>
    </citation>
    <scope>NUCLEOTIDE SEQUENCE [LARGE SCALE GENOMIC DNA]</scope>
    <source>
        <strain evidence="3 4">69B4</strain>
    </source>
</reference>
<evidence type="ECO:0000313" key="3">
    <source>
        <dbReference type="EMBL" id="KGM13172.1"/>
    </source>
</evidence>
<dbReference type="InterPro" id="IPR041098">
    <property type="entry name" value="Rv2175c_C"/>
</dbReference>
<organism evidence="3 4">
    <name type="scientific">Cellulomonas bogoriensis 69B4 = DSM 16987</name>
    <dbReference type="NCBI Taxonomy" id="1386082"/>
    <lineage>
        <taxon>Bacteria</taxon>
        <taxon>Bacillati</taxon>
        <taxon>Actinomycetota</taxon>
        <taxon>Actinomycetes</taxon>
        <taxon>Micrococcales</taxon>
        <taxon>Cellulomonadaceae</taxon>
        <taxon>Cellulomonas</taxon>
    </lineage>
</organism>
<accession>A0A0A0BZR2</accession>